<reference evidence="7" key="1">
    <citation type="submission" date="2023-07" db="EMBL/GenBank/DDBJ databases">
        <title>Chromosome-level genome assembly of Artemia franciscana.</title>
        <authorList>
            <person name="Jo E."/>
        </authorList>
    </citation>
    <scope>NUCLEOTIDE SEQUENCE</scope>
    <source>
        <tissue evidence="7">Whole body</tissue>
    </source>
</reference>
<dbReference type="PANTHER" id="PTHR11610:SF173">
    <property type="entry name" value="LIPASE DOMAIN-CONTAINING PROTEIN-RELATED"/>
    <property type="match status" value="1"/>
</dbReference>
<keyword evidence="4" id="KW-1015">Disulfide bond</keyword>
<evidence type="ECO:0000259" key="6">
    <source>
        <dbReference type="Pfam" id="PF00151"/>
    </source>
</evidence>
<dbReference type="InterPro" id="IPR000734">
    <property type="entry name" value="TAG_lipase"/>
</dbReference>
<keyword evidence="8" id="KW-1185">Reference proteome</keyword>
<comment type="subcellular location">
    <subcellularLocation>
        <location evidence="1">Secreted</location>
    </subcellularLocation>
</comment>
<comment type="caution">
    <text evidence="7">The sequence shown here is derived from an EMBL/GenBank/DDBJ whole genome shotgun (WGS) entry which is preliminary data.</text>
</comment>
<dbReference type="GO" id="GO:0005615">
    <property type="term" value="C:extracellular space"/>
    <property type="evidence" value="ECO:0007669"/>
    <property type="project" value="TreeGrafter"/>
</dbReference>
<dbReference type="Pfam" id="PF00151">
    <property type="entry name" value="Lipase"/>
    <property type="match status" value="1"/>
</dbReference>
<keyword evidence="3" id="KW-0964">Secreted</keyword>
<dbReference type="PRINTS" id="PR00823">
    <property type="entry name" value="PANCLIPASE"/>
</dbReference>
<dbReference type="InterPro" id="IPR029058">
    <property type="entry name" value="AB_hydrolase_fold"/>
</dbReference>
<organism evidence="7 8">
    <name type="scientific">Artemia franciscana</name>
    <name type="common">Brine shrimp</name>
    <name type="synonym">Artemia sanfranciscana</name>
    <dbReference type="NCBI Taxonomy" id="6661"/>
    <lineage>
        <taxon>Eukaryota</taxon>
        <taxon>Metazoa</taxon>
        <taxon>Ecdysozoa</taxon>
        <taxon>Arthropoda</taxon>
        <taxon>Crustacea</taxon>
        <taxon>Branchiopoda</taxon>
        <taxon>Anostraca</taxon>
        <taxon>Artemiidae</taxon>
        <taxon>Artemia</taxon>
    </lineage>
</organism>
<evidence type="ECO:0000256" key="1">
    <source>
        <dbReference type="ARBA" id="ARBA00004613"/>
    </source>
</evidence>
<dbReference type="GO" id="GO:0016042">
    <property type="term" value="P:lipid catabolic process"/>
    <property type="evidence" value="ECO:0007669"/>
    <property type="project" value="TreeGrafter"/>
</dbReference>
<dbReference type="PRINTS" id="PR00821">
    <property type="entry name" value="TAGLIPASE"/>
</dbReference>
<dbReference type="Proteomes" id="UP001187531">
    <property type="component" value="Unassembled WGS sequence"/>
</dbReference>
<dbReference type="Gene3D" id="3.40.50.1820">
    <property type="entry name" value="alpha/beta hydrolase"/>
    <property type="match status" value="1"/>
</dbReference>
<dbReference type="SUPFAM" id="SSF53474">
    <property type="entry name" value="alpha/beta-Hydrolases"/>
    <property type="match status" value="1"/>
</dbReference>
<dbReference type="InterPro" id="IPR002331">
    <property type="entry name" value="Lipase_panc"/>
</dbReference>
<dbReference type="InterPro" id="IPR033906">
    <property type="entry name" value="Lipase_N"/>
</dbReference>
<evidence type="ECO:0000256" key="2">
    <source>
        <dbReference type="ARBA" id="ARBA00010701"/>
    </source>
</evidence>
<dbReference type="EMBL" id="JAVRJZ010000003">
    <property type="protein sequence ID" value="KAK2724555.1"/>
    <property type="molecule type" value="Genomic_DNA"/>
</dbReference>
<dbReference type="PANTHER" id="PTHR11610">
    <property type="entry name" value="LIPASE"/>
    <property type="match status" value="1"/>
</dbReference>
<evidence type="ECO:0000256" key="3">
    <source>
        <dbReference type="ARBA" id="ARBA00022525"/>
    </source>
</evidence>
<dbReference type="FunFam" id="3.40.50.1820:FF:000033">
    <property type="entry name" value="Pancreatic triacylglycerol lipase"/>
    <property type="match status" value="1"/>
</dbReference>
<dbReference type="Gene3D" id="2.60.60.20">
    <property type="entry name" value="PLAT/LH2 domain"/>
    <property type="match status" value="1"/>
</dbReference>
<name>A0AA88I5L5_ARTSF</name>
<dbReference type="InterPro" id="IPR036392">
    <property type="entry name" value="PLAT/LH2_dom_sf"/>
</dbReference>
<comment type="similarity">
    <text evidence="2 5">Belongs to the AB hydrolase superfamily. Lipase family.</text>
</comment>
<dbReference type="CDD" id="cd00707">
    <property type="entry name" value="Pancreat_lipase_like"/>
    <property type="match status" value="1"/>
</dbReference>
<evidence type="ECO:0000256" key="4">
    <source>
        <dbReference type="ARBA" id="ARBA00023157"/>
    </source>
</evidence>
<evidence type="ECO:0000313" key="7">
    <source>
        <dbReference type="EMBL" id="KAK2724555.1"/>
    </source>
</evidence>
<dbReference type="InterPro" id="IPR013818">
    <property type="entry name" value="Lipase"/>
</dbReference>
<protein>
    <recommendedName>
        <fullName evidence="6">Lipase domain-containing protein</fullName>
    </recommendedName>
</protein>
<dbReference type="SUPFAM" id="SSF49723">
    <property type="entry name" value="Lipase/lipooxygenase domain (PLAT/LH2 domain)"/>
    <property type="match status" value="1"/>
</dbReference>
<proteinExistence type="inferred from homology"/>
<accession>A0AA88I5L5</accession>
<gene>
    <name evidence="7" type="ORF">QYM36_001151</name>
</gene>
<sequence length="596" mass="67052">MIITKTYRRYFSRDLKTREEGETMVPRARRVTIFAAILQALVGISRQMSIGSPQIQALNTTVIANQAVASANVAINKHILAIKNISKAYLPPSSIPNVLKNFASRGDQVCYDDLGCIGITDEWYDPVHRPFNLLPLPREKINTRFILRTRESIDRPQYIYATDPVTIGNSYFEASRPTKFIIHGFVDDGNVGWMREMAIALLGHGDYNAIIVDWGGGSLPLYTQATANTRLVGLEIAFMIRTMIEQFGARAEDFHLIGHSLGSHTAGYAGEQIPGLGRITGLDPAEPYFQYMPAFVRLDETDAQFVDAIHTDAKSILLLDRLNVLSGYGMVQPVGHVDFYPNSGRQQPGCSLVDIPLTLIEEGLYDAGRDFVACNHDRSIEFFNNSILTGCSFVGYECPDYDSYLKGLCSSCGPDDLNCAKLGMDAVDYPIKNRKNVQFYFTTDRDKPFCKRHYHISMKLTKTDDAEEWVYGKLKISIFGTYNQIRDINLTPGGSEKFYHTDTRTFLLTSTIDVGKIQRVEVYWNYDADFFKPGTICTLFCNKELFIESVTVSELDYYPESERLENTFQSCPVDRPYLNIGDKSTGAFYVTGCPAR</sequence>
<dbReference type="AlphaFoldDB" id="A0AA88I5L5"/>
<evidence type="ECO:0000313" key="8">
    <source>
        <dbReference type="Proteomes" id="UP001187531"/>
    </source>
</evidence>
<dbReference type="GO" id="GO:0004806">
    <property type="term" value="F:triacylglycerol lipase activity"/>
    <property type="evidence" value="ECO:0007669"/>
    <property type="project" value="InterPro"/>
</dbReference>
<feature type="domain" description="Lipase" evidence="6">
    <location>
        <begin position="108"/>
        <end position="449"/>
    </location>
</feature>
<evidence type="ECO:0000256" key="5">
    <source>
        <dbReference type="RuleBase" id="RU004262"/>
    </source>
</evidence>